<feature type="region of interest" description="Disordered" evidence="1">
    <location>
        <begin position="1"/>
        <end position="64"/>
    </location>
</feature>
<accession>A0A8S1BV04</accession>
<reference evidence="2 3" key="1">
    <citation type="submission" date="2020-04" db="EMBL/GenBank/DDBJ databases">
        <authorList>
            <person name="Alioto T."/>
            <person name="Alioto T."/>
            <person name="Gomez Garrido J."/>
        </authorList>
    </citation>
    <scope>NUCLEOTIDE SEQUENCE [LARGE SCALE GENOMIC DNA]</scope>
</reference>
<feature type="compositionally biased region" description="Polar residues" evidence="1">
    <location>
        <begin position="694"/>
        <end position="703"/>
    </location>
</feature>
<feature type="region of interest" description="Disordered" evidence="1">
    <location>
        <begin position="793"/>
        <end position="873"/>
    </location>
</feature>
<feature type="compositionally biased region" description="Polar residues" evidence="1">
    <location>
        <begin position="1046"/>
        <end position="1067"/>
    </location>
</feature>
<dbReference type="Proteomes" id="UP000494165">
    <property type="component" value="Unassembled WGS sequence"/>
</dbReference>
<evidence type="ECO:0000313" key="3">
    <source>
        <dbReference type="Proteomes" id="UP000494165"/>
    </source>
</evidence>
<feature type="compositionally biased region" description="Basic residues" evidence="1">
    <location>
        <begin position="22"/>
        <end position="40"/>
    </location>
</feature>
<feature type="compositionally biased region" description="Basic and acidic residues" evidence="1">
    <location>
        <begin position="1079"/>
        <end position="1096"/>
    </location>
</feature>
<feature type="compositionally biased region" description="Low complexity" evidence="1">
    <location>
        <begin position="607"/>
        <end position="621"/>
    </location>
</feature>
<gene>
    <name evidence="2" type="ORF">CLODIP_2_CD07897</name>
</gene>
<comment type="caution">
    <text evidence="2">The sequence shown here is derived from an EMBL/GenBank/DDBJ whole genome shotgun (WGS) entry which is preliminary data.</text>
</comment>
<organism evidence="2 3">
    <name type="scientific">Cloeon dipterum</name>
    <dbReference type="NCBI Taxonomy" id="197152"/>
    <lineage>
        <taxon>Eukaryota</taxon>
        <taxon>Metazoa</taxon>
        <taxon>Ecdysozoa</taxon>
        <taxon>Arthropoda</taxon>
        <taxon>Hexapoda</taxon>
        <taxon>Insecta</taxon>
        <taxon>Pterygota</taxon>
        <taxon>Palaeoptera</taxon>
        <taxon>Ephemeroptera</taxon>
        <taxon>Pisciforma</taxon>
        <taxon>Baetidae</taxon>
        <taxon>Cloeon</taxon>
    </lineage>
</organism>
<keyword evidence="3" id="KW-1185">Reference proteome</keyword>
<feature type="region of interest" description="Disordered" evidence="1">
    <location>
        <begin position="1112"/>
        <end position="1137"/>
    </location>
</feature>
<feature type="region of interest" description="Disordered" evidence="1">
    <location>
        <begin position="684"/>
        <end position="727"/>
    </location>
</feature>
<feature type="region of interest" description="Disordered" evidence="1">
    <location>
        <begin position="429"/>
        <end position="647"/>
    </location>
</feature>
<feature type="region of interest" description="Disordered" evidence="1">
    <location>
        <begin position="77"/>
        <end position="162"/>
    </location>
</feature>
<feature type="compositionally biased region" description="Basic and acidic residues" evidence="1">
    <location>
        <begin position="480"/>
        <end position="511"/>
    </location>
</feature>
<dbReference type="AlphaFoldDB" id="A0A8S1BV04"/>
<evidence type="ECO:0000313" key="2">
    <source>
        <dbReference type="EMBL" id="CAB3359720.1"/>
    </source>
</evidence>
<evidence type="ECO:0008006" key="4">
    <source>
        <dbReference type="Google" id="ProtNLM"/>
    </source>
</evidence>
<feature type="region of interest" description="Disordered" evidence="1">
    <location>
        <begin position="178"/>
        <end position="226"/>
    </location>
</feature>
<feature type="compositionally biased region" description="Polar residues" evidence="1">
    <location>
        <begin position="1017"/>
        <end position="1028"/>
    </location>
</feature>
<dbReference type="EMBL" id="CADEPI010000002">
    <property type="protein sequence ID" value="CAB3359720.1"/>
    <property type="molecule type" value="Genomic_DNA"/>
</dbReference>
<feature type="compositionally biased region" description="Acidic residues" evidence="1">
    <location>
        <begin position="433"/>
        <end position="444"/>
    </location>
</feature>
<feature type="region of interest" description="Disordered" evidence="1">
    <location>
        <begin position="1017"/>
        <end position="1098"/>
    </location>
</feature>
<feature type="compositionally biased region" description="Polar residues" evidence="1">
    <location>
        <begin position="213"/>
        <end position="226"/>
    </location>
</feature>
<feature type="compositionally biased region" description="Basic and acidic residues" evidence="1">
    <location>
        <begin position="709"/>
        <end position="727"/>
    </location>
</feature>
<feature type="compositionally biased region" description="Low complexity" evidence="1">
    <location>
        <begin position="109"/>
        <end position="135"/>
    </location>
</feature>
<feature type="region of interest" description="Disordered" evidence="1">
    <location>
        <begin position="745"/>
        <end position="774"/>
    </location>
</feature>
<dbReference type="OrthoDB" id="6621371at2759"/>
<feature type="compositionally biased region" description="Basic and acidic residues" evidence="1">
    <location>
        <begin position="793"/>
        <end position="811"/>
    </location>
</feature>
<sequence length="1151" mass="126140">MHCSDVYIVHAGSTTHPQPEPKKRRFHPFRGLRRMFRRAPRVPDPPQGTTEQGGEAGSPVGGDHLMVPEVHLRSRSASELMDSTQELRKRSSGGLSGGSHGGSAGVLSGGLSLSHDSIFTSDSRAGSSSPRGGSAMDIPETYGLHHNGAVSPPIGVHPNGPIASHAGVRAELFEAVRRRRGRSRSEDEEEDLGLPSSPYGVSPNTADDHNNMGAHSTCSDGSLLSMGSNEMDEDFHNTGGSVQLFAADRSHSEGLADMALENGDKIPPLSHIAAKHKIAVRPKRTHGPPRLRRLQTTQSVLPSTPEAVEDIGPIVDFKKDDVCLPASPHSHEISQAEHSASSPVERSAPSFEAILERQLKSASLPPGLALAAAANAPAAEVKLARSHSSTEQPNPALIKPAYRRAVSAVRIEQAALASAAASKFSAMFGEENKQEEEEEIATEIEPEKAEVPIAEKRAKPDKLELKVDRPVPLPRLSPVKKAEEATSPVKEIKSILKKDEKPESPTRKEARSPPILAPKPEPRRISSASSRQRVEPVLVQQKVDFPPPSPVSPAHFVLASYTDDSLDANKDFGAQSPSSLDSLEDFRKMRSPSQSQMDSLERNLKISSDSLSSGTELSSTSDDVRPTPKFRQSWLPTSDSSEDKIEVRPVKLRAAKSRHSDPPVTAAQTELLIRKSSSVDNILSTSIPERKVLSNDSASSSEEVNLRPSEIRRRLKDNEWPTRTEKVVKPSTPEFLRLQLNPVDSKQDACVVKTEPARRSSSSSAEELDKSKRVFPSPTAVEVKPIVESKLVELGRKSPEMKEKSSTHEFLRLQLNPVGSKQEAASAKVEPIRRSSSSSTEELDNDNKPKLLKQSLSSSRLRVFSNPPSMETHPVERGIFEAKPMEHKEKAEELPKIISPARLNRNVFKTKNVEVEVVAKNNNHKEETSPIQILPSKINIVEGLKSQTAHAKPVEETPKTEMSPQIKPIQNLARTEQVILRKKPATSETDAECELFKVFARRSLKLTKDSDNNNLSVQLSRETSVQISRDSDKENDEEVKPAATEKTLNSINNNTTPSSVANNNSLNRRPHTVMNSVEPKVERQAQEKTPRPKSYSEKNWWTIKDKDVELVKNESNSGTASLPPNVSSGKATTITPKVKKKLEQWEKLAQQ</sequence>
<evidence type="ECO:0000256" key="1">
    <source>
        <dbReference type="SAM" id="MobiDB-lite"/>
    </source>
</evidence>
<feature type="compositionally biased region" description="Polar residues" evidence="1">
    <location>
        <begin position="1113"/>
        <end position="1135"/>
    </location>
</feature>
<proteinExistence type="predicted"/>
<feature type="compositionally biased region" description="Low complexity" evidence="1">
    <location>
        <begin position="852"/>
        <end position="862"/>
    </location>
</feature>
<name>A0A8S1BV04_9INSE</name>
<protein>
    <recommendedName>
        <fullName evidence="4">DUF4592 domain-containing protein</fullName>
    </recommendedName>
</protein>
<feature type="compositionally biased region" description="Gly residues" evidence="1">
    <location>
        <begin position="94"/>
        <end position="108"/>
    </location>
</feature>
<feature type="compositionally biased region" description="Basic and acidic residues" evidence="1">
    <location>
        <begin position="445"/>
        <end position="469"/>
    </location>
</feature>